<accession>A0A426Y4L6</accession>
<name>A0A426Y4L6_ENSVE</name>
<protein>
    <submittedName>
        <fullName evidence="2">Uncharacterized protein</fullName>
    </submittedName>
</protein>
<dbReference type="Proteomes" id="UP000287651">
    <property type="component" value="Unassembled WGS sequence"/>
</dbReference>
<evidence type="ECO:0000313" key="3">
    <source>
        <dbReference type="Proteomes" id="UP000287651"/>
    </source>
</evidence>
<comment type="caution">
    <text evidence="2">The sequence shown here is derived from an EMBL/GenBank/DDBJ whole genome shotgun (WGS) entry which is preliminary data.</text>
</comment>
<reference evidence="2 3" key="1">
    <citation type="journal article" date="2014" name="Agronomy (Basel)">
        <title>A Draft Genome Sequence for Ensete ventricosum, the Drought-Tolerant Tree Against Hunger.</title>
        <authorList>
            <person name="Harrison J."/>
            <person name="Moore K.A."/>
            <person name="Paszkiewicz K."/>
            <person name="Jones T."/>
            <person name="Grant M."/>
            <person name="Ambacheew D."/>
            <person name="Muzemil S."/>
            <person name="Studholme D.J."/>
        </authorList>
    </citation>
    <scope>NUCLEOTIDE SEQUENCE [LARGE SCALE GENOMIC DNA]</scope>
</reference>
<organism evidence="2 3">
    <name type="scientific">Ensete ventricosum</name>
    <name type="common">Abyssinian banana</name>
    <name type="synonym">Musa ensete</name>
    <dbReference type="NCBI Taxonomy" id="4639"/>
    <lineage>
        <taxon>Eukaryota</taxon>
        <taxon>Viridiplantae</taxon>
        <taxon>Streptophyta</taxon>
        <taxon>Embryophyta</taxon>
        <taxon>Tracheophyta</taxon>
        <taxon>Spermatophyta</taxon>
        <taxon>Magnoliopsida</taxon>
        <taxon>Liliopsida</taxon>
        <taxon>Zingiberales</taxon>
        <taxon>Musaceae</taxon>
        <taxon>Ensete</taxon>
    </lineage>
</organism>
<evidence type="ECO:0000313" key="2">
    <source>
        <dbReference type="EMBL" id="RRT46692.1"/>
    </source>
</evidence>
<evidence type="ECO:0000256" key="1">
    <source>
        <dbReference type="SAM" id="MobiDB-lite"/>
    </source>
</evidence>
<dbReference type="AlphaFoldDB" id="A0A426Y4L6"/>
<dbReference type="EMBL" id="AMZH03015023">
    <property type="protein sequence ID" value="RRT46692.1"/>
    <property type="molecule type" value="Genomic_DNA"/>
</dbReference>
<feature type="region of interest" description="Disordered" evidence="1">
    <location>
        <begin position="61"/>
        <end position="96"/>
    </location>
</feature>
<sequence length="96" mass="10800">MPTMYDAVVSWNVVKCSFRNGGVRVGMAEEENRVSRSHALYFLFYGLSFVTESQVVIAKRPAEASPNDRSASDHRPIRPLARDGSNPTARIRSRCR</sequence>
<proteinExistence type="predicted"/>
<gene>
    <name evidence="2" type="ORF">B296_00043836</name>
</gene>